<reference evidence="2" key="1">
    <citation type="submission" date="2013-08" db="EMBL/GenBank/DDBJ databases">
        <authorList>
            <person name="Mendez C."/>
            <person name="Richter M."/>
            <person name="Ferrer M."/>
            <person name="Sanchez J."/>
        </authorList>
    </citation>
    <scope>NUCLEOTIDE SEQUENCE</scope>
</reference>
<proteinExistence type="predicted"/>
<reference evidence="2" key="2">
    <citation type="journal article" date="2014" name="ISME J.">
        <title>Microbial stratification in low pH oxic and suboxic macroscopic growths along an acid mine drainage.</title>
        <authorList>
            <person name="Mendez-Garcia C."/>
            <person name="Mesa V."/>
            <person name="Sprenger R.R."/>
            <person name="Richter M."/>
            <person name="Diez M.S."/>
            <person name="Solano J."/>
            <person name="Bargiela R."/>
            <person name="Golyshina O.V."/>
            <person name="Manteca A."/>
            <person name="Ramos J.L."/>
            <person name="Gallego J.R."/>
            <person name="Llorente I."/>
            <person name="Martins Dos Santos V.A."/>
            <person name="Jensen O.N."/>
            <person name="Pelaez A.I."/>
            <person name="Sanchez J."/>
            <person name="Ferrer M."/>
        </authorList>
    </citation>
    <scope>NUCLEOTIDE SEQUENCE</scope>
</reference>
<accession>T1APS0</accession>
<dbReference type="EMBL" id="AUZX01011618">
    <property type="protein sequence ID" value="EQD42719.1"/>
    <property type="molecule type" value="Genomic_DNA"/>
</dbReference>
<organism evidence="2">
    <name type="scientific">mine drainage metagenome</name>
    <dbReference type="NCBI Taxonomy" id="410659"/>
    <lineage>
        <taxon>unclassified sequences</taxon>
        <taxon>metagenomes</taxon>
        <taxon>ecological metagenomes</taxon>
    </lineage>
</organism>
<comment type="caution">
    <text evidence="2">The sequence shown here is derived from an EMBL/GenBank/DDBJ whole genome shotgun (WGS) entry which is preliminary data.</text>
</comment>
<evidence type="ECO:0000259" key="1">
    <source>
        <dbReference type="Pfam" id="PF13701"/>
    </source>
</evidence>
<feature type="domain" description="Transposase DDE" evidence="1">
    <location>
        <begin position="1"/>
        <end position="100"/>
    </location>
</feature>
<evidence type="ECO:0000313" key="2">
    <source>
        <dbReference type="EMBL" id="EQD42719.1"/>
    </source>
</evidence>
<feature type="non-terminal residue" evidence="2">
    <location>
        <position position="1"/>
    </location>
</feature>
<name>T1APS0_9ZZZZ</name>
<dbReference type="AlphaFoldDB" id="T1APS0"/>
<dbReference type="InterPro" id="IPR025668">
    <property type="entry name" value="Tnp_DDE_dom"/>
</dbReference>
<dbReference type="Pfam" id="PF13701">
    <property type="entry name" value="DDE_Tnp_1_4"/>
    <property type="match status" value="1"/>
</dbReference>
<protein>
    <submittedName>
        <fullName evidence="2">Transposase</fullName>
    </submittedName>
</protein>
<sequence>LYKKVYCGRGKIENRIKELHHGLEIDRTSCTSFLANQLRVLLTAAAYVLMQELRLSARGSESATAQVSTLRERFLKLGVWVERSVRRIVLHLPQSFPYLSDWLRVSRSVGAVPA</sequence>
<gene>
    <name evidence="2" type="ORF">B1A_15823</name>
</gene>